<sequence length="131" mass="15054">MRFATENLPPTTDDECIQANVQNLDHPIESPPQSSDCSTPVSSTSSRQKIVGQRIKKRNYSLLKRVIEKQQQTIKKLQIKLNTLRIQKSQNAIRALQRDKEILPPRARTADRSNITCAMHAEERCDEVFRI</sequence>
<keyword evidence="1" id="KW-0175">Coiled coil</keyword>
<feature type="region of interest" description="Disordered" evidence="2">
    <location>
        <begin position="24"/>
        <end position="50"/>
    </location>
</feature>
<comment type="caution">
    <text evidence="3">The sequence shown here is derived from an EMBL/GenBank/DDBJ whole genome shotgun (WGS) entry which is preliminary data.</text>
</comment>
<accession>A0A8S1AVE5</accession>
<feature type="compositionally biased region" description="Low complexity" evidence="2">
    <location>
        <begin position="34"/>
        <end position="46"/>
    </location>
</feature>
<evidence type="ECO:0000256" key="1">
    <source>
        <dbReference type="SAM" id="Coils"/>
    </source>
</evidence>
<dbReference type="AlphaFoldDB" id="A0A8S1AVE5"/>
<feature type="coiled-coil region" evidence="1">
    <location>
        <begin position="60"/>
        <end position="87"/>
    </location>
</feature>
<proteinExistence type="predicted"/>
<keyword evidence="4" id="KW-1185">Reference proteome</keyword>
<dbReference type="Proteomes" id="UP000494106">
    <property type="component" value="Unassembled WGS sequence"/>
</dbReference>
<reference evidence="3 4" key="1">
    <citation type="submission" date="2020-04" db="EMBL/GenBank/DDBJ databases">
        <authorList>
            <person name="Wallbank WR R."/>
            <person name="Pardo Diaz C."/>
            <person name="Kozak K."/>
            <person name="Martin S."/>
            <person name="Jiggins C."/>
            <person name="Moest M."/>
            <person name="Warren A I."/>
            <person name="Byers J.R.P. K."/>
            <person name="Montejo-Kovacevich G."/>
            <person name="Yen C E."/>
        </authorList>
    </citation>
    <scope>NUCLEOTIDE SEQUENCE [LARGE SCALE GENOMIC DNA]</scope>
</reference>
<gene>
    <name evidence="3" type="ORF">APLA_LOCUS12887</name>
</gene>
<name>A0A8S1AVE5_ARCPL</name>
<evidence type="ECO:0000256" key="2">
    <source>
        <dbReference type="SAM" id="MobiDB-lite"/>
    </source>
</evidence>
<dbReference type="EMBL" id="CADEBC010000543">
    <property type="protein sequence ID" value="CAB3251183.1"/>
    <property type="molecule type" value="Genomic_DNA"/>
</dbReference>
<evidence type="ECO:0000313" key="3">
    <source>
        <dbReference type="EMBL" id="CAB3251183.1"/>
    </source>
</evidence>
<evidence type="ECO:0000313" key="4">
    <source>
        <dbReference type="Proteomes" id="UP000494106"/>
    </source>
</evidence>
<protein>
    <submittedName>
        <fullName evidence="3">Uncharacterized protein</fullName>
    </submittedName>
</protein>
<organism evidence="3 4">
    <name type="scientific">Arctia plantaginis</name>
    <name type="common">Wood tiger moth</name>
    <name type="synonym">Phalaena plantaginis</name>
    <dbReference type="NCBI Taxonomy" id="874455"/>
    <lineage>
        <taxon>Eukaryota</taxon>
        <taxon>Metazoa</taxon>
        <taxon>Ecdysozoa</taxon>
        <taxon>Arthropoda</taxon>
        <taxon>Hexapoda</taxon>
        <taxon>Insecta</taxon>
        <taxon>Pterygota</taxon>
        <taxon>Neoptera</taxon>
        <taxon>Endopterygota</taxon>
        <taxon>Lepidoptera</taxon>
        <taxon>Glossata</taxon>
        <taxon>Ditrysia</taxon>
        <taxon>Noctuoidea</taxon>
        <taxon>Erebidae</taxon>
        <taxon>Arctiinae</taxon>
        <taxon>Arctia</taxon>
    </lineage>
</organism>